<dbReference type="InterPro" id="IPR011051">
    <property type="entry name" value="RmlC_Cupin_sf"/>
</dbReference>
<evidence type="ECO:0000256" key="6">
    <source>
        <dbReference type="ARBA" id="ARBA00023004"/>
    </source>
</evidence>
<dbReference type="GO" id="GO:0070483">
    <property type="term" value="P:detection of hypoxia"/>
    <property type="evidence" value="ECO:0007669"/>
    <property type="project" value="UniProtKB-ARBA"/>
</dbReference>
<dbReference type="EMBL" id="JBCNJP010000014">
    <property type="protein sequence ID" value="KAK9068511.1"/>
    <property type="molecule type" value="Genomic_DNA"/>
</dbReference>
<keyword evidence="8" id="KW-0472">Membrane</keyword>
<keyword evidence="8" id="KW-1133">Transmembrane helix</keyword>
<evidence type="ECO:0000313" key="9">
    <source>
        <dbReference type="EMBL" id="KAK9068511.1"/>
    </source>
</evidence>
<dbReference type="InterPro" id="IPR012864">
    <property type="entry name" value="PCO/ADO"/>
</dbReference>
<organism evidence="9 10">
    <name type="scientific">Deinandra increscens subsp. villosa</name>
    <dbReference type="NCBI Taxonomy" id="3103831"/>
    <lineage>
        <taxon>Eukaryota</taxon>
        <taxon>Viridiplantae</taxon>
        <taxon>Streptophyta</taxon>
        <taxon>Embryophyta</taxon>
        <taxon>Tracheophyta</taxon>
        <taxon>Spermatophyta</taxon>
        <taxon>Magnoliopsida</taxon>
        <taxon>eudicotyledons</taxon>
        <taxon>Gunneridae</taxon>
        <taxon>Pentapetalae</taxon>
        <taxon>asterids</taxon>
        <taxon>campanulids</taxon>
        <taxon>Asterales</taxon>
        <taxon>Asteraceae</taxon>
        <taxon>Asteroideae</taxon>
        <taxon>Heliantheae alliance</taxon>
        <taxon>Madieae</taxon>
        <taxon>Madiinae</taxon>
        <taxon>Deinandra</taxon>
    </lineage>
</organism>
<comment type="caution">
    <text evidence="9">The sequence shown here is derived from an EMBL/GenBank/DDBJ whole genome shotgun (WGS) entry which is preliminary data.</text>
</comment>
<name>A0AAP0D682_9ASTR</name>
<evidence type="ECO:0000256" key="3">
    <source>
        <dbReference type="ARBA" id="ARBA00013133"/>
    </source>
</evidence>
<comment type="cofactor">
    <cofactor evidence="1">
        <name>Fe(2+)</name>
        <dbReference type="ChEBI" id="CHEBI:29033"/>
    </cofactor>
</comment>
<evidence type="ECO:0000256" key="8">
    <source>
        <dbReference type="SAM" id="Phobius"/>
    </source>
</evidence>
<dbReference type="AlphaFoldDB" id="A0AAP0D682"/>
<comment type="similarity">
    <text evidence="2">Belongs to the cysteine dioxygenase family.</text>
</comment>
<dbReference type="InterPro" id="IPR014710">
    <property type="entry name" value="RmlC-like_jellyroll"/>
</dbReference>
<keyword evidence="8" id="KW-0812">Transmembrane</keyword>
<dbReference type="PANTHER" id="PTHR31860">
    <property type="entry name" value="HEAT-INDUCIBLE TRANSCRIPTION REPRESSOR (DUF639)-RELATED"/>
    <property type="match status" value="1"/>
</dbReference>
<dbReference type="GO" id="GO:0046872">
    <property type="term" value="F:metal ion binding"/>
    <property type="evidence" value="ECO:0007669"/>
    <property type="project" value="UniProtKB-KW"/>
</dbReference>
<evidence type="ECO:0000256" key="1">
    <source>
        <dbReference type="ARBA" id="ARBA00001954"/>
    </source>
</evidence>
<dbReference type="EC" id="1.13.11.20" evidence="3"/>
<proteinExistence type="inferred from homology"/>
<dbReference type="Proteomes" id="UP001408789">
    <property type="component" value="Unassembled WGS sequence"/>
</dbReference>
<sequence>MKVEVRLTDVSKVIRKKKCCRKPNSKRKHPPATPASPVAVSFPLQRLYMSCIDVFKGVGTVPSPTDVQKLCRILDGMRAEDVGLSRNLQFFKTSSISGVTPKVACTTIYQSEKFSLCIFFLPANAVIPLHNHPGMTVFNKLLLGKVHIKAYDLVTSNNQDDSASPSQRKLAALKADSVFTAPCDTSVLYPTSGGNIHAFTAITPCAILDVMGPPYSKKDGRDCSYYRDIPYNALPYEEAVMNDDRERERYCWLEEIEIPKESEMEGIKYMGPREYLAKEKEDNEQDDISLFYSDVMPLLVDNEPSVGDDAFVWLGSLVPLAADFVNGRFTFETLTSSTMNRLHFPAYDRFLKEIDKCIKHLQKQAIPKNVVMADDEFILHVEGTASSQRVVRHIGGQSWPGRLTLTNYALYFEASGIVSYEDAIKLDLSKDIERFIKPAATGPLGSPLFDKAISYESSELKEDVQIEFPELTSCTRRDHWLAIMKEVMLLHKFLTNFNIESPLQVWEMHARTILGIIRLHAARELLRIAPPDPKSFLIFALFDELPTGSEVLQELAESLKTVDTGHPCSATSILRNLNVSDAVTGHMVMKSGMEHAETANIKPENQSSLETAVEHVREDAKEINTAKAKADELKDEGIGNTALVLLELVKPLQSAWPWFQEVIQWERPASTLTVIGLTLLVVYKEWVGKAVAVFLMWVVSKMIWARRHGVGKKTKFVVCTASDQTTMESIVSAQHGLNMVHNIMQLANISILKIWSIFLSNAPKHTDMAITAMTGGAIVFAVIPLKFIIMALVVFAFAATSKAGKLVNTKKNDMGNRKLKGWWDSIPVIPVEIVDKVEDIPKATKTD</sequence>
<evidence type="ECO:0000256" key="5">
    <source>
        <dbReference type="ARBA" id="ARBA00023002"/>
    </source>
</evidence>
<keyword evidence="10" id="KW-1185">Reference proteome</keyword>
<keyword evidence="4" id="KW-0479">Metal-binding</keyword>
<dbReference type="Pfam" id="PF04842">
    <property type="entry name" value="DUF639"/>
    <property type="match status" value="1"/>
</dbReference>
<evidence type="ECO:0000256" key="2">
    <source>
        <dbReference type="ARBA" id="ARBA00006622"/>
    </source>
</evidence>
<evidence type="ECO:0000256" key="4">
    <source>
        <dbReference type="ARBA" id="ARBA00022723"/>
    </source>
</evidence>
<keyword evidence="6" id="KW-0408">Iron</keyword>
<dbReference type="PANTHER" id="PTHR31860:SF5">
    <property type="entry name" value="ARGH (DUF639)"/>
    <property type="match status" value="1"/>
</dbReference>
<accession>A0AAP0D682</accession>
<dbReference type="Gene3D" id="2.60.120.10">
    <property type="entry name" value="Jelly Rolls"/>
    <property type="match status" value="1"/>
</dbReference>
<dbReference type="GO" id="GO:0017172">
    <property type="term" value="F:cysteine dioxygenase activity"/>
    <property type="evidence" value="ECO:0007669"/>
    <property type="project" value="UniProtKB-EC"/>
</dbReference>
<protein>
    <recommendedName>
        <fullName evidence="3">cysteine dioxygenase</fullName>
        <ecNumber evidence="3">1.13.11.20</ecNumber>
    </recommendedName>
</protein>
<comment type="catalytic activity">
    <reaction evidence="7">
        <text>L-cysteine + O2 = 3-sulfino-L-alanine + H(+)</text>
        <dbReference type="Rhea" id="RHEA:20441"/>
        <dbReference type="ChEBI" id="CHEBI:15378"/>
        <dbReference type="ChEBI" id="CHEBI:15379"/>
        <dbReference type="ChEBI" id="CHEBI:35235"/>
        <dbReference type="ChEBI" id="CHEBI:61085"/>
        <dbReference type="EC" id="1.13.11.20"/>
    </reaction>
    <physiologicalReaction direction="left-to-right" evidence="7">
        <dbReference type="Rhea" id="RHEA:20442"/>
    </physiologicalReaction>
</comment>
<dbReference type="CDD" id="cd20289">
    <property type="entry name" value="cupin_ADO"/>
    <property type="match status" value="1"/>
</dbReference>
<gene>
    <name evidence="9" type="ORF">SSX86_012625</name>
</gene>
<dbReference type="Pfam" id="PF07847">
    <property type="entry name" value="PCO_ADO"/>
    <property type="match status" value="1"/>
</dbReference>
<dbReference type="SUPFAM" id="SSF51182">
    <property type="entry name" value="RmlC-like cupins"/>
    <property type="match status" value="1"/>
</dbReference>
<evidence type="ECO:0000256" key="7">
    <source>
        <dbReference type="ARBA" id="ARBA00024284"/>
    </source>
</evidence>
<reference evidence="9 10" key="1">
    <citation type="submission" date="2024-04" db="EMBL/GenBank/DDBJ databases">
        <title>The reference genome of an endangered Asteraceae, Deinandra increscens subsp. villosa, native to the Central Coast of California.</title>
        <authorList>
            <person name="Guilliams M."/>
            <person name="Hasenstab-Lehman K."/>
            <person name="Meyer R."/>
            <person name="Mcevoy S."/>
        </authorList>
    </citation>
    <scope>NUCLEOTIDE SEQUENCE [LARGE SCALE GENOMIC DNA]</scope>
    <source>
        <tissue evidence="9">Leaf</tissue>
    </source>
</reference>
<evidence type="ECO:0000313" key="10">
    <source>
        <dbReference type="Proteomes" id="UP001408789"/>
    </source>
</evidence>
<feature type="transmembrane region" description="Helical" evidence="8">
    <location>
        <begin position="778"/>
        <end position="800"/>
    </location>
</feature>
<keyword evidence="5" id="KW-0560">Oxidoreductase</keyword>
<dbReference type="InterPro" id="IPR006927">
    <property type="entry name" value="DUF639"/>
</dbReference>